<keyword evidence="2" id="KW-1185">Reference proteome</keyword>
<name>A0ABT0K2P4_9ACTN</name>
<evidence type="ECO:0008006" key="3">
    <source>
        <dbReference type="Google" id="ProtNLM"/>
    </source>
</evidence>
<sequence length="138" mass="14408">MPGYWDATIKSVYAVEQGTENTLGVVKPGGAYDILADVEVGGGLISFGGAKYVLTVTVRNQSTYQIVYTDSATGTFPAQGGQQLPPTASQEIRVAVPDTGTANEGDVLDVIATFRLTSGVFTNATSDTSPRFVVSNPL</sequence>
<organism evidence="1 2">
    <name type="scientific">Frankia umida</name>
    <dbReference type="NCBI Taxonomy" id="573489"/>
    <lineage>
        <taxon>Bacteria</taxon>
        <taxon>Bacillati</taxon>
        <taxon>Actinomycetota</taxon>
        <taxon>Actinomycetes</taxon>
        <taxon>Frankiales</taxon>
        <taxon>Frankiaceae</taxon>
        <taxon>Frankia</taxon>
    </lineage>
</organism>
<gene>
    <name evidence="1" type="ORF">MXD59_20160</name>
</gene>
<protein>
    <recommendedName>
        <fullName evidence="3">DUF4352 domain-containing protein</fullName>
    </recommendedName>
</protein>
<proteinExistence type="predicted"/>
<accession>A0ABT0K2P4</accession>
<evidence type="ECO:0000313" key="1">
    <source>
        <dbReference type="EMBL" id="MCK9878056.1"/>
    </source>
</evidence>
<evidence type="ECO:0000313" key="2">
    <source>
        <dbReference type="Proteomes" id="UP001201873"/>
    </source>
</evidence>
<dbReference type="RefSeq" id="WP_248826204.1">
    <property type="nucleotide sequence ID" value="NZ_JALKFT010000026.1"/>
</dbReference>
<comment type="caution">
    <text evidence="1">The sequence shown here is derived from an EMBL/GenBank/DDBJ whole genome shotgun (WGS) entry which is preliminary data.</text>
</comment>
<dbReference type="EMBL" id="JALKFT010000026">
    <property type="protein sequence ID" value="MCK9878056.1"/>
    <property type="molecule type" value="Genomic_DNA"/>
</dbReference>
<reference evidence="1 2" key="1">
    <citation type="submission" date="2022-04" db="EMBL/GenBank/DDBJ databases">
        <title>Genome diversity in the genus Frankia.</title>
        <authorList>
            <person name="Carlos-Shanley C."/>
            <person name="Hahn D."/>
        </authorList>
    </citation>
    <scope>NUCLEOTIDE SEQUENCE [LARGE SCALE GENOMIC DNA]</scope>
    <source>
        <strain evidence="1 2">Ag45/Mut15</strain>
    </source>
</reference>
<dbReference type="Proteomes" id="UP001201873">
    <property type="component" value="Unassembled WGS sequence"/>
</dbReference>